<dbReference type="EMBL" id="CAKXZS010000014">
    <property type="protein sequence ID" value="CAH2399236.1"/>
    <property type="molecule type" value="Genomic_DNA"/>
</dbReference>
<dbReference type="RefSeq" id="WP_254024980.1">
    <property type="nucleotide sequence ID" value="NZ_CAKXZS010000014.1"/>
</dbReference>
<evidence type="ECO:0000313" key="1">
    <source>
        <dbReference type="EMBL" id="CAH2399236.1"/>
    </source>
</evidence>
<gene>
    <name evidence="1" type="ORF">MES4922_210164</name>
</gene>
<comment type="caution">
    <text evidence="1">The sequence shown here is derived from an EMBL/GenBank/DDBJ whole genome shotgun (WGS) entry which is preliminary data.</text>
</comment>
<sequence length="145" mass="16562">MTIKLASLSADLSKEREGDWIPVKEWLGLDPEKPYETTPLPGLEFLVRSTNYPDYVTARQDVLEKLKQEYPNDKVPSDVQARFEGQLSVEHLLLGWKGLDVEYSPDLVGTILVAEEHRVMRQMIFWCAGRVGKKKVEFVQAATKN</sequence>
<protein>
    <submittedName>
        <fullName evidence="1">Uncharacterized protein</fullName>
    </submittedName>
</protein>
<organism evidence="1 2">
    <name type="scientific">Mesorhizobium ventifaucium</name>
    <dbReference type="NCBI Taxonomy" id="666020"/>
    <lineage>
        <taxon>Bacteria</taxon>
        <taxon>Pseudomonadati</taxon>
        <taxon>Pseudomonadota</taxon>
        <taxon>Alphaproteobacteria</taxon>
        <taxon>Hyphomicrobiales</taxon>
        <taxon>Phyllobacteriaceae</taxon>
        <taxon>Mesorhizobium</taxon>
    </lineage>
</organism>
<accession>A0ABM9DRD4</accession>
<evidence type="ECO:0000313" key="2">
    <source>
        <dbReference type="Proteomes" id="UP001152604"/>
    </source>
</evidence>
<dbReference type="Proteomes" id="UP001152604">
    <property type="component" value="Unassembled WGS sequence"/>
</dbReference>
<name>A0ABM9DRD4_9HYPH</name>
<reference evidence="1" key="1">
    <citation type="submission" date="2022-03" db="EMBL/GenBank/DDBJ databases">
        <authorList>
            <person name="Brunel B."/>
        </authorList>
    </citation>
    <scope>NUCLEOTIDE SEQUENCE</scope>
    <source>
        <strain evidence="1">STM4922sample</strain>
    </source>
</reference>
<proteinExistence type="predicted"/>
<keyword evidence="2" id="KW-1185">Reference proteome</keyword>